<reference evidence="1 2" key="1">
    <citation type="submission" date="2024-01" db="EMBL/GenBank/DDBJ databases">
        <title>Multi-omics insights into the function and evolution of sodium benzoate biodegradation pathways in Benzoatithermus flavus gen. nov., sp. nov. from hot spring.</title>
        <authorList>
            <person name="Hu C.-J."/>
            <person name="Li W.-J."/>
        </authorList>
    </citation>
    <scope>NUCLEOTIDE SEQUENCE [LARGE SCALE GENOMIC DNA]</scope>
    <source>
        <strain evidence="1 2">SYSU G07066</strain>
    </source>
</reference>
<sequence>MAMILTAGILPGARHGRNPPFRHGAVDRPQGDPRATLGLPCLPVDEAGTVTRALAWYKQGLDFADSLHLASAAPAESFAPFDAGLIRRARRLGSTIPVHEP</sequence>
<evidence type="ECO:0000313" key="2">
    <source>
        <dbReference type="Proteomes" id="UP001375743"/>
    </source>
</evidence>
<accession>A0ABU8XP69</accession>
<name>A0ABU8XP69_9PROT</name>
<protein>
    <recommendedName>
        <fullName evidence="3">PIN domain-containing protein</fullName>
    </recommendedName>
</protein>
<dbReference type="RefSeq" id="WP_418158543.1">
    <property type="nucleotide sequence ID" value="NZ_JBBLZC010000004.1"/>
</dbReference>
<dbReference type="Proteomes" id="UP001375743">
    <property type="component" value="Unassembled WGS sequence"/>
</dbReference>
<keyword evidence="2" id="KW-1185">Reference proteome</keyword>
<evidence type="ECO:0000313" key="1">
    <source>
        <dbReference type="EMBL" id="MEK0082699.1"/>
    </source>
</evidence>
<proteinExistence type="predicted"/>
<evidence type="ECO:0008006" key="3">
    <source>
        <dbReference type="Google" id="ProtNLM"/>
    </source>
</evidence>
<dbReference type="EMBL" id="JBBLZC010000004">
    <property type="protein sequence ID" value="MEK0082699.1"/>
    <property type="molecule type" value="Genomic_DNA"/>
</dbReference>
<organism evidence="1 2">
    <name type="scientific">Benzoatithermus flavus</name>
    <dbReference type="NCBI Taxonomy" id="3108223"/>
    <lineage>
        <taxon>Bacteria</taxon>
        <taxon>Pseudomonadati</taxon>
        <taxon>Pseudomonadota</taxon>
        <taxon>Alphaproteobacteria</taxon>
        <taxon>Geminicoccales</taxon>
        <taxon>Geminicoccaceae</taxon>
        <taxon>Benzoatithermus</taxon>
    </lineage>
</organism>
<gene>
    <name evidence="1" type="ORF">U1T56_06030</name>
</gene>
<comment type="caution">
    <text evidence="1">The sequence shown here is derived from an EMBL/GenBank/DDBJ whole genome shotgun (WGS) entry which is preliminary data.</text>
</comment>